<comment type="caution">
    <text evidence="8">The sequence shown here is derived from an EMBL/GenBank/DDBJ whole genome shotgun (WGS) entry which is preliminary data.</text>
</comment>
<keyword evidence="9" id="KW-1185">Reference proteome</keyword>
<dbReference type="SUPFAM" id="SSF52172">
    <property type="entry name" value="CheY-like"/>
    <property type="match status" value="1"/>
</dbReference>
<dbReference type="Pfam" id="PF00072">
    <property type="entry name" value="Response_reg"/>
    <property type="match status" value="1"/>
</dbReference>
<keyword evidence="1 5" id="KW-0597">Phosphoprotein</keyword>
<dbReference type="EC" id="3.1.1.61" evidence="8"/>
<feature type="modified residue" description="4-aspartylphosphate" evidence="5">
    <location>
        <position position="60"/>
    </location>
</feature>
<keyword evidence="3" id="KW-0238">DNA-binding</keyword>
<feature type="domain" description="Response regulatory" evidence="7">
    <location>
        <begin position="3"/>
        <end position="125"/>
    </location>
</feature>
<dbReference type="RefSeq" id="WP_033519512.1">
    <property type="nucleotide sequence ID" value="NZ_CAJPMS010000017.1"/>
</dbReference>
<evidence type="ECO:0000256" key="5">
    <source>
        <dbReference type="PROSITE-ProRule" id="PRU00169"/>
    </source>
</evidence>
<dbReference type="CDD" id="cd17535">
    <property type="entry name" value="REC_NarL-like"/>
    <property type="match status" value="1"/>
</dbReference>
<evidence type="ECO:0000256" key="4">
    <source>
        <dbReference type="ARBA" id="ARBA00023163"/>
    </source>
</evidence>
<evidence type="ECO:0000259" key="6">
    <source>
        <dbReference type="PROSITE" id="PS50043"/>
    </source>
</evidence>
<dbReference type="GO" id="GO:0006355">
    <property type="term" value="P:regulation of DNA-templated transcription"/>
    <property type="evidence" value="ECO:0007669"/>
    <property type="project" value="InterPro"/>
</dbReference>
<dbReference type="PROSITE" id="PS50043">
    <property type="entry name" value="HTH_LUXR_2"/>
    <property type="match status" value="1"/>
</dbReference>
<dbReference type="GO" id="GO:0000160">
    <property type="term" value="P:phosphorelay signal transduction system"/>
    <property type="evidence" value="ECO:0007669"/>
    <property type="project" value="InterPro"/>
</dbReference>
<dbReference type="AlphaFoldDB" id="A0A087DAK0"/>
<keyword evidence="4" id="KW-0804">Transcription</keyword>
<dbReference type="InterPro" id="IPR000792">
    <property type="entry name" value="Tscrpt_reg_LuxR_C"/>
</dbReference>
<evidence type="ECO:0000256" key="1">
    <source>
        <dbReference type="ARBA" id="ARBA00022553"/>
    </source>
</evidence>
<dbReference type="OrthoDB" id="9808843at2"/>
<dbReference type="InterPro" id="IPR039420">
    <property type="entry name" value="WalR-like"/>
</dbReference>
<dbReference type="InterPro" id="IPR016032">
    <property type="entry name" value="Sig_transdc_resp-reg_C-effctor"/>
</dbReference>
<name>A0A087DAK0_9BIFI</name>
<dbReference type="EMBL" id="JGZO01000015">
    <property type="protein sequence ID" value="KFI92550.1"/>
    <property type="molecule type" value="Genomic_DNA"/>
</dbReference>
<evidence type="ECO:0000313" key="8">
    <source>
        <dbReference type="EMBL" id="KFI92550.1"/>
    </source>
</evidence>
<evidence type="ECO:0000256" key="2">
    <source>
        <dbReference type="ARBA" id="ARBA00023015"/>
    </source>
</evidence>
<evidence type="ECO:0000256" key="3">
    <source>
        <dbReference type="ARBA" id="ARBA00023125"/>
    </source>
</evidence>
<evidence type="ECO:0000259" key="7">
    <source>
        <dbReference type="PROSITE" id="PS50110"/>
    </source>
</evidence>
<dbReference type="PANTHER" id="PTHR43214">
    <property type="entry name" value="TWO-COMPONENT RESPONSE REGULATOR"/>
    <property type="match status" value="1"/>
</dbReference>
<dbReference type="InterPro" id="IPR058245">
    <property type="entry name" value="NreC/VraR/RcsB-like_REC"/>
</dbReference>
<dbReference type="Proteomes" id="UP000029033">
    <property type="component" value="Unassembled WGS sequence"/>
</dbReference>
<feature type="domain" description="HTH luxR-type" evidence="6">
    <location>
        <begin position="158"/>
        <end position="223"/>
    </location>
</feature>
<dbReference type="PANTHER" id="PTHR43214:SF24">
    <property type="entry name" value="TRANSCRIPTIONAL REGULATORY PROTEIN NARL-RELATED"/>
    <property type="match status" value="1"/>
</dbReference>
<dbReference type="Pfam" id="PF00196">
    <property type="entry name" value="GerE"/>
    <property type="match status" value="1"/>
</dbReference>
<dbReference type="PROSITE" id="PS50110">
    <property type="entry name" value="RESPONSE_REGULATORY"/>
    <property type="match status" value="1"/>
</dbReference>
<dbReference type="InterPro" id="IPR011006">
    <property type="entry name" value="CheY-like_superfamily"/>
</dbReference>
<dbReference type="SUPFAM" id="SSF46894">
    <property type="entry name" value="C-terminal effector domain of the bipartite response regulators"/>
    <property type="match status" value="1"/>
</dbReference>
<dbReference type="CDD" id="cd06170">
    <property type="entry name" value="LuxR_C_like"/>
    <property type="match status" value="1"/>
</dbReference>
<proteinExistence type="predicted"/>
<dbReference type="SMART" id="SM00448">
    <property type="entry name" value="REC"/>
    <property type="match status" value="1"/>
</dbReference>
<protein>
    <submittedName>
        <fullName evidence="8">LuxR family transcriptional regulator</fullName>
        <ecNumber evidence="8">3.1.1.61</ecNumber>
    </submittedName>
</protein>
<accession>A0A087DAK0</accession>
<reference evidence="8 9" key="1">
    <citation type="submission" date="2014-03" db="EMBL/GenBank/DDBJ databases">
        <title>Genomics of Bifidobacteria.</title>
        <authorList>
            <person name="Ventura M."/>
            <person name="Milani C."/>
            <person name="Lugli G.A."/>
        </authorList>
    </citation>
    <scope>NUCLEOTIDE SEQUENCE [LARGE SCALE GENOMIC DNA]</scope>
    <source>
        <strain evidence="8 9">LMG 21589</strain>
    </source>
</reference>
<organism evidence="8 9">
    <name type="scientific">Bifidobacterium scardovii</name>
    <dbReference type="NCBI Taxonomy" id="158787"/>
    <lineage>
        <taxon>Bacteria</taxon>
        <taxon>Bacillati</taxon>
        <taxon>Actinomycetota</taxon>
        <taxon>Actinomycetes</taxon>
        <taxon>Bifidobacteriales</taxon>
        <taxon>Bifidobacteriaceae</taxon>
        <taxon>Bifidobacterium</taxon>
    </lineage>
</organism>
<sequence length="228" mass="24449">MINVMIVDDQRAARMGFALMLRKDPALTMIAQAANGREAVDAIALLEAQGKPLPDVILMDVRMPVMDGIDATGEITRRWPAVKVVILTTYDQDSYAFGALSAGASGFLLKDVRTADLCKAIHAVAAGDAILTPRVTGEVIRRAIPVNAGRADDERATLRSRFDALGPRELEIAALVADGLDNAEIADRLGIQPDSVKKTVTRILSKLDAKTRVNIAVMWYKAGLGGTL</sequence>
<gene>
    <name evidence="8" type="ORF">BSCA_2257</name>
</gene>
<evidence type="ECO:0000313" key="9">
    <source>
        <dbReference type="Proteomes" id="UP000029033"/>
    </source>
</evidence>
<dbReference type="InterPro" id="IPR001789">
    <property type="entry name" value="Sig_transdc_resp-reg_receiver"/>
</dbReference>
<dbReference type="eggNOG" id="COG2197">
    <property type="taxonomic scope" value="Bacteria"/>
</dbReference>
<keyword evidence="2" id="KW-0805">Transcription regulation</keyword>
<dbReference type="GO" id="GO:0003677">
    <property type="term" value="F:DNA binding"/>
    <property type="evidence" value="ECO:0007669"/>
    <property type="project" value="UniProtKB-KW"/>
</dbReference>
<dbReference type="STRING" id="158787.BSCA_2257"/>
<dbReference type="GeneID" id="85165656"/>
<dbReference type="PRINTS" id="PR00038">
    <property type="entry name" value="HTHLUXR"/>
</dbReference>
<dbReference type="Gene3D" id="3.40.50.2300">
    <property type="match status" value="1"/>
</dbReference>
<keyword evidence="8" id="KW-0378">Hydrolase</keyword>
<dbReference type="GO" id="GO:0008984">
    <property type="term" value="F:protein-glutamate methylesterase activity"/>
    <property type="evidence" value="ECO:0007669"/>
    <property type="project" value="UniProtKB-EC"/>
</dbReference>
<dbReference type="SMART" id="SM00421">
    <property type="entry name" value="HTH_LUXR"/>
    <property type="match status" value="1"/>
</dbReference>